<dbReference type="HOGENOM" id="CLU_073615_0_0_0"/>
<keyword evidence="5" id="KW-1185">Reference proteome</keyword>
<dbReference type="InterPro" id="IPR000836">
    <property type="entry name" value="PRTase_dom"/>
</dbReference>
<dbReference type="GO" id="GO:0000287">
    <property type="term" value="F:magnesium ion binding"/>
    <property type="evidence" value="ECO:0007669"/>
    <property type="project" value="TreeGrafter"/>
</dbReference>
<dbReference type="KEGG" id="sng:SNE_A17420"/>
<feature type="domain" description="Phosphoribosyltransferase" evidence="3">
    <location>
        <begin position="30"/>
        <end position="172"/>
    </location>
</feature>
<evidence type="ECO:0000256" key="1">
    <source>
        <dbReference type="ARBA" id="ARBA00048811"/>
    </source>
</evidence>
<dbReference type="GO" id="GO:0046100">
    <property type="term" value="P:hypoxanthine metabolic process"/>
    <property type="evidence" value="ECO:0007669"/>
    <property type="project" value="TreeGrafter"/>
</dbReference>
<proteinExistence type="predicted"/>
<dbReference type="GO" id="GO:0006178">
    <property type="term" value="P:guanine salvage"/>
    <property type="evidence" value="ECO:0007669"/>
    <property type="project" value="TreeGrafter"/>
</dbReference>
<dbReference type="Proteomes" id="UP000000496">
    <property type="component" value="Chromosome gsn.131"/>
</dbReference>
<evidence type="ECO:0000313" key="4">
    <source>
        <dbReference type="EMBL" id="CCB89619.1"/>
    </source>
</evidence>
<dbReference type="PANTHER" id="PTHR43340:SF1">
    <property type="entry name" value="HYPOXANTHINE PHOSPHORIBOSYLTRANSFERASE"/>
    <property type="match status" value="1"/>
</dbReference>
<dbReference type="CDD" id="cd06223">
    <property type="entry name" value="PRTases_typeI"/>
    <property type="match status" value="1"/>
</dbReference>
<name>F8L9S3_SIMNZ</name>
<reference key="1">
    <citation type="journal article" date="2011" name="Mol. Biol. Evol.">
        <title>Unity in variety -- the pan-genome of the Chlamydiae.</title>
        <authorList>
            <person name="Collingro A."/>
            <person name="Tischler P."/>
            <person name="Weinmaier T."/>
            <person name="Penz T."/>
            <person name="Heinz E."/>
            <person name="Brunham R.C."/>
            <person name="Read T.D."/>
            <person name="Bavoil P.M."/>
            <person name="Sachse K."/>
            <person name="Kahane S."/>
            <person name="Friedman M.G."/>
            <person name="Rattei T."/>
            <person name="Myers G.S.A."/>
            <person name="Horn M."/>
        </authorList>
    </citation>
    <scope>NUCLEOTIDE SEQUENCE</scope>
    <source>
        <strain>Z</strain>
    </source>
</reference>
<dbReference type="GO" id="GO:0052657">
    <property type="term" value="F:guanine phosphoribosyltransferase activity"/>
    <property type="evidence" value="ECO:0007669"/>
    <property type="project" value="RHEA"/>
</dbReference>
<comment type="catalytic activity">
    <reaction evidence="1">
        <text>GMP + diphosphate = guanine + 5-phospho-alpha-D-ribose 1-diphosphate</text>
        <dbReference type="Rhea" id="RHEA:25424"/>
        <dbReference type="ChEBI" id="CHEBI:16235"/>
        <dbReference type="ChEBI" id="CHEBI:33019"/>
        <dbReference type="ChEBI" id="CHEBI:58017"/>
        <dbReference type="ChEBI" id="CHEBI:58115"/>
        <dbReference type="EC" id="2.4.2.8"/>
    </reaction>
    <physiologicalReaction direction="right-to-left" evidence="1">
        <dbReference type="Rhea" id="RHEA:25426"/>
    </physiologicalReaction>
</comment>
<dbReference type="EMBL" id="FR872582">
    <property type="protein sequence ID" value="CCB89619.1"/>
    <property type="molecule type" value="Genomic_DNA"/>
</dbReference>
<gene>
    <name evidence="4" type="primary">hpt</name>
    <name evidence="4" type="ordered locus">SNE_A17420</name>
</gene>
<dbReference type="OrthoDB" id="9802824at2"/>
<dbReference type="InterPro" id="IPR029057">
    <property type="entry name" value="PRTase-like"/>
</dbReference>
<dbReference type="STRING" id="331113.SNE_A17420"/>
<dbReference type="GO" id="GO:0004422">
    <property type="term" value="F:hypoxanthine phosphoribosyltransferase activity"/>
    <property type="evidence" value="ECO:0007669"/>
    <property type="project" value="TreeGrafter"/>
</dbReference>
<dbReference type="GO" id="GO:0032264">
    <property type="term" value="P:IMP salvage"/>
    <property type="evidence" value="ECO:0007669"/>
    <property type="project" value="TreeGrafter"/>
</dbReference>
<organism evidence="4 5">
    <name type="scientific">Simkania negevensis (strain ATCC VR-1471 / DSM 27360 / Z)</name>
    <dbReference type="NCBI Taxonomy" id="331113"/>
    <lineage>
        <taxon>Bacteria</taxon>
        <taxon>Pseudomonadati</taxon>
        <taxon>Chlamydiota</taxon>
        <taxon>Chlamydiia</taxon>
        <taxon>Parachlamydiales</taxon>
        <taxon>Simkaniaceae</taxon>
        <taxon>Simkania</taxon>
    </lineage>
</organism>
<evidence type="ECO:0000259" key="3">
    <source>
        <dbReference type="Pfam" id="PF00156"/>
    </source>
</evidence>
<dbReference type="Pfam" id="PF00156">
    <property type="entry name" value="Pribosyltran"/>
    <property type="match status" value="1"/>
</dbReference>
<keyword evidence="4" id="KW-0328">Glycosyltransferase</keyword>
<dbReference type="PANTHER" id="PTHR43340">
    <property type="entry name" value="HYPOXANTHINE-GUANINE PHOSPHORIBOSYLTRANSFERASE"/>
    <property type="match status" value="1"/>
</dbReference>
<keyword evidence="4" id="KW-0808">Transferase</keyword>
<comment type="catalytic activity">
    <reaction evidence="2">
        <text>IMP + diphosphate = hypoxanthine + 5-phospho-alpha-D-ribose 1-diphosphate</text>
        <dbReference type="Rhea" id="RHEA:17973"/>
        <dbReference type="ChEBI" id="CHEBI:17368"/>
        <dbReference type="ChEBI" id="CHEBI:33019"/>
        <dbReference type="ChEBI" id="CHEBI:58017"/>
        <dbReference type="ChEBI" id="CHEBI:58053"/>
        <dbReference type="EC" id="2.4.2.8"/>
    </reaction>
    <physiologicalReaction direction="right-to-left" evidence="2">
        <dbReference type="Rhea" id="RHEA:17975"/>
    </physiologicalReaction>
</comment>
<evidence type="ECO:0000313" key="5">
    <source>
        <dbReference type="Proteomes" id="UP000000496"/>
    </source>
</evidence>
<dbReference type="GO" id="GO:0005829">
    <property type="term" value="C:cytosol"/>
    <property type="evidence" value="ECO:0007669"/>
    <property type="project" value="TreeGrafter"/>
</dbReference>
<dbReference type="Gene3D" id="3.40.50.2020">
    <property type="match status" value="1"/>
</dbReference>
<dbReference type="EC" id="2.4.2.8" evidence="4"/>
<reference evidence="4 5" key="2">
    <citation type="journal article" date="2011" name="Mol. Biol. Evol.">
        <title>Unity in variety--the pan-genome of the Chlamydiae.</title>
        <authorList>
            <person name="Collingro A."/>
            <person name="Tischler P."/>
            <person name="Weinmaier T."/>
            <person name="Penz T."/>
            <person name="Heinz E."/>
            <person name="Brunham R.C."/>
            <person name="Read T.D."/>
            <person name="Bavoil P.M."/>
            <person name="Sachse K."/>
            <person name="Kahane S."/>
            <person name="Friedman M.G."/>
            <person name="Rattei T."/>
            <person name="Myers G.S."/>
            <person name="Horn M."/>
        </authorList>
    </citation>
    <scope>NUCLEOTIDE SEQUENCE [LARGE SCALE GENOMIC DNA]</scope>
    <source>
        <strain evidence="5">ATCC VR-1471 / Z</strain>
    </source>
</reference>
<dbReference type="AlphaFoldDB" id="F8L9S3"/>
<dbReference type="SUPFAM" id="SSF53271">
    <property type="entry name" value="PRTase-like"/>
    <property type="match status" value="1"/>
</dbReference>
<dbReference type="GO" id="GO:0032263">
    <property type="term" value="P:GMP salvage"/>
    <property type="evidence" value="ECO:0007669"/>
    <property type="project" value="TreeGrafter"/>
</dbReference>
<evidence type="ECO:0000256" key="2">
    <source>
        <dbReference type="ARBA" id="ARBA00049402"/>
    </source>
</evidence>
<protein>
    <submittedName>
        <fullName evidence="4">Hypoxanthine-guanine phosphoribosyltransferase</fullName>
        <ecNumber evidence="4">2.4.2.8</ecNumber>
    </submittedName>
</protein>
<dbReference type="eggNOG" id="COG0634">
    <property type="taxonomic scope" value="Bacteria"/>
</dbReference>
<sequence>MNHSFLEKKQPPGNALQLDLLIDREKIDERLRALAQELETLYKDEEITIVMLMKGAFFLVADLMRLLHLPMRVEALSCSSYGERGMQKGELIISGLEKLRAEEKHILIVDDIFDIGDTLSEVYEVLKQKKPASLRSLVLLTKDVPHQTDYRPDFSLFDIEDRFVVGYGLDYKEYYRGMPDIYAINP</sequence>
<dbReference type="InterPro" id="IPR050408">
    <property type="entry name" value="HGPRT"/>
</dbReference>
<dbReference type="RefSeq" id="WP_013944085.1">
    <property type="nucleotide sequence ID" value="NC_015713.1"/>
</dbReference>
<accession>F8L9S3</accession>